<name>A0ABT0WCH1_9BACI</name>
<organism evidence="1 2">
    <name type="scientific">Neobacillus pocheonensis</name>
    <dbReference type="NCBI Taxonomy" id="363869"/>
    <lineage>
        <taxon>Bacteria</taxon>
        <taxon>Bacillati</taxon>
        <taxon>Bacillota</taxon>
        <taxon>Bacilli</taxon>
        <taxon>Bacillales</taxon>
        <taxon>Bacillaceae</taxon>
        <taxon>Neobacillus</taxon>
    </lineage>
</organism>
<evidence type="ECO:0008006" key="3">
    <source>
        <dbReference type="Google" id="ProtNLM"/>
    </source>
</evidence>
<keyword evidence="2" id="KW-1185">Reference proteome</keyword>
<comment type="caution">
    <text evidence="1">The sequence shown here is derived from an EMBL/GenBank/DDBJ whole genome shotgun (WGS) entry which is preliminary data.</text>
</comment>
<accession>A0ABT0WCH1</accession>
<sequence>MEKFITIRMSKAEFDQFTRLCNKVDKNKSAVVRRLIKSWTQKQLMKG</sequence>
<dbReference type="EMBL" id="JAMQCR010000001">
    <property type="protein sequence ID" value="MCM2533288.1"/>
    <property type="molecule type" value="Genomic_DNA"/>
</dbReference>
<proteinExistence type="predicted"/>
<reference evidence="1 2" key="1">
    <citation type="submission" date="2022-06" db="EMBL/GenBank/DDBJ databases">
        <authorList>
            <person name="Jeon C.O."/>
        </authorList>
    </citation>
    <scope>NUCLEOTIDE SEQUENCE [LARGE SCALE GENOMIC DNA]</scope>
    <source>
        <strain evidence="1 2">KCTC 13943</strain>
    </source>
</reference>
<gene>
    <name evidence="1" type="ORF">NDK43_13895</name>
</gene>
<evidence type="ECO:0000313" key="2">
    <source>
        <dbReference type="Proteomes" id="UP001523262"/>
    </source>
</evidence>
<protein>
    <recommendedName>
        <fullName evidence="3">CopG family transcriptional regulator</fullName>
    </recommendedName>
</protein>
<dbReference type="Proteomes" id="UP001523262">
    <property type="component" value="Unassembled WGS sequence"/>
</dbReference>
<evidence type="ECO:0000313" key="1">
    <source>
        <dbReference type="EMBL" id="MCM2533288.1"/>
    </source>
</evidence>